<feature type="compositionally biased region" description="Polar residues" evidence="1">
    <location>
        <begin position="33"/>
        <end position="45"/>
    </location>
</feature>
<keyword evidence="3" id="KW-1185">Reference proteome</keyword>
<gene>
    <name evidence="2" type="ORF">JZ751_024227</name>
</gene>
<comment type="caution">
    <text evidence="2">The sequence shown here is derived from an EMBL/GenBank/DDBJ whole genome shotgun (WGS) entry which is preliminary data.</text>
</comment>
<evidence type="ECO:0000313" key="2">
    <source>
        <dbReference type="EMBL" id="KAG9339032.1"/>
    </source>
</evidence>
<reference evidence="2" key="1">
    <citation type="thesis" date="2021" institute="BYU ScholarsArchive" country="Provo, UT, USA">
        <title>Applications of and Algorithms for Genome Assembly and Genomic Analyses with an Emphasis on Marine Teleosts.</title>
        <authorList>
            <person name="Pickett B.D."/>
        </authorList>
    </citation>
    <scope>NUCLEOTIDE SEQUENCE</scope>
    <source>
        <strain evidence="2">HI-2016</strain>
    </source>
</reference>
<name>A0A8T2NN38_9TELE</name>
<proteinExistence type="predicted"/>
<dbReference type="Proteomes" id="UP000824540">
    <property type="component" value="Unassembled WGS sequence"/>
</dbReference>
<dbReference type="EMBL" id="JAFBMS010000059">
    <property type="protein sequence ID" value="KAG9339032.1"/>
    <property type="molecule type" value="Genomic_DNA"/>
</dbReference>
<evidence type="ECO:0000256" key="1">
    <source>
        <dbReference type="SAM" id="MobiDB-lite"/>
    </source>
</evidence>
<accession>A0A8T2NN38</accession>
<protein>
    <submittedName>
        <fullName evidence="2">Uncharacterized protein</fullName>
    </submittedName>
</protein>
<organism evidence="2 3">
    <name type="scientific">Albula glossodonta</name>
    <name type="common">roundjaw bonefish</name>
    <dbReference type="NCBI Taxonomy" id="121402"/>
    <lineage>
        <taxon>Eukaryota</taxon>
        <taxon>Metazoa</taxon>
        <taxon>Chordata</taxon>
        <taxon>Craniata</taxon>
        <taxon>Vertebrata</taxon>
        <taxon>Euteleostomi</taxon>
        <taxon>Actinopterygii</taxon>
        <taxon>Neopterygii</taxon>
        <taxon>Teleostei</taxon>
        <taxon>Albuliformes</taxon>
        <taxon>Albulidae</taxon>
        <taxon>Albula</taxon>
    </lineage>
</organism>
<sequence length="96" mass="10136">MSFSTGRPNTACSAVVERRLHCDWGRSVVATASGASPVSATPSLRHSTRHNARRTGEKRGSYMPTTCCSGRRDKESSVGYSPAARPPEGPDSTAAV</sequence>
<dbReference type="AlphaFoldDB" id="A0A8T2NN38"/>
<evidence type="ECO:0000313" key="3">
    <source>
        <dbReference type="Proteomes" id="UP000824540"/>
    </source>
</evidence>
<feature type="region of interest" description="Disordered" evidence="1">
    <location>
        <begin position="31"/>
        <end position="96"/>
    </location>
</feature>